<dbReference type="PANTHER" id="PTHR42754:SF1">
    <property type="entry name" value="LIPOPROTEIN"/>
    <property type="match status" value="1"/>
</dbReference>
<keyword evidence="3" id="KW-1185">Reference proteome</keyword>
<evidence type="ECO:0000256" key="1">
    <source>
        <dbReference type="SAM" id="SignalP"/>
    </source>
</evidence>
<gene>
    <name evidence="2" type="ORF">MUN79_23460</name>
</gene>
<name>A0A8T9Q536_9BACT</name>
<keyword evidence="1" id="KW-0732">Signal</keyword>
<dbReference type="SUPFAM" id="SSF50998">
    <property type="entry name" value="Quinoprotein alcohol dehydrogenase-like"/>
    <property type="match status" value="1"/>
</dbReference>
<reference evidence="2" key="1">
    <citation type="submission" date="2022-04" db="EMBL/GenBank/DDBJ databases">
        <title>Hymenobacter sp. isolated from the air.</title>
        <authorList>
            <person name="Won M."/>
            <person name="Lee C.-M."/>
            <person name="Woen H.-Y."/>
            <person name="Kwon S.-W."/>
        </authorList>
    </citation>
    <scope>NUCLEOTIDE SEQUENCE</scope>
    <source>
        <strain evidence="2">5116S-3</strain>
    </source>
</reference>
<dbReference type="InterPro" id="IPR011047">
    <property type="entry name" value="Quinoprotein_ADH-like_sf"/>
</dbReference>
<proteinExistence type="predicted"/>
<accession>A0A8T9Q536</accession>
<organism evidence="2 3">
    <name type="scientific">Hymenobacter cellulosilyticus</name>
    <dbReference type="NCBI Taxonomy" id="2932248"/>
    <lineage>
        <taxon>Bacteria</taxon>
        <taxon>Pseudomonadati</taxon>
        <taxon>Bacteroidota</taxon>
        <taxon>Cytophagia</taxon>
        <taxon>Cytophagales</taxon>
        <taxon>Hymenobacteraceae</taxon>
        <taxon>Hymenobacter</taxon>
    </lineage>
</organism>
<feature type="signal peptide" evidence="1">
    <location>
        <begin position="1"/>
        <end position="20"/>
    </location>
</feature>
<dbReference type="PANTHER" id="PTHR42754">
    <property type="entry name" value="ENDOGLUCANASE"/>
    <property type="match status" value="1"/>
</dbReference>
<evidence type="ECO:0000313" key="3">
    <source>
        <dbReference type="Proteomes" id="UP000831796"/>
    </source>
</evidence>
<feature type="chain" id="PRO_5035745039" evidence="1">
    <location>
        <begin position="21"/>
        <end position="516"/>
    </location>
</feature>
<dbReference type="KEGG" id="hcu:MUN79_23460"/>
<evidence type="ECO:0000313" key="2">
    <source>
        <dbReference type="EMBL" id="UOQ71541.1"/>
    </source>
</evidence>
<dbReference type="AlphaFoldDB" id="A0A8T9Q536"/>
<sequence>MKPTFTLLVASLLLAGTAAAQVPAKNWDHTFGGSDEERLASLLPTADGGYILAGTSASPASGDKSQPGRGEEDIWVVKVTAAGTKQWDRTLGGSAYDGAARIVPTADGGYLIGGYSSSPVSGDKSQPSQGTTDYWLIKLDAQGTKIWDHTFGGSGNDILTSLQATPDGGYLAGGNSNSPASGDKSQASQGGNDYWLLKLDAQGSKQWDHTYGGSSGETLANVQVLADGSLLLGGSSRSGVSGHKTQPNQGDWDYWLLKTDAQGGKLWDRTWGGSGSDYLSDLQLSAAGTMLLAGRCTSGASGDKTQPRLGEWDYWVLKADAQGRKLWDQTVGTAREDLLNCLLPTTDGGCLLGGSLDANAATYAVVKLDGSGTQQWTYGWGGDGTARLVQLQPSPDGGYLLGGMSNSNATGDKSQPNQGGPLYGDYWVVKLAAGQPLPVETAAAGSPALLAFPNPASRTVVQLRFAPPTSPVYLVSTLGRVVRQWPGGTTTLDLQHVAPGAYFVRAGRQTVRLLVH</sequence>
<dbReference type="EMBL" id="CP095046">
    <property type="protein sequence ID" value="UOQ71541.1"/>
    <property type="molecule type" value="Genomic_DNA"/>
</dbReference>
<dbReference type="Proteomes" id="UP000831796">
    <property type="component" value="Chromosome"/>
</dbReference>
<protein>
    <submittedName>
        <fullName evidence="2">T9SS type A sorting domain-containing protein</fullName>
    </submittedName>
</protein>
<dbReference type="RefSeq" id="WP_244674948.1">
    <property type="nucleotide sequence ID" value="NZ_CP095046.1"/>
</dbReference>